<organism evidence="1 2">
    <name type="scientific">Trinickia fusca</name>
    <dbReference type="NCBI Taxonomy" id="2419777"/>
    <lineage>
        <taxon>Bacteria</taxon>
        <taxon>Pseudomonadati</taxon>
        <taxon>Pseudomonadota</taxon>
        <taxon>Betaproteobacteria</taxon>
        <taxon>Burkholderiales</taxon>
        <taxon>Burkholderiaceae</taxon>
        <taxon>Trinickia</taxon>
    </lineage>
</organism>
<gene>
    <name evidence="1" type="ORF">D7S89_15915</name>
</gene>
<dbReference type="AlphaFoldDB" id="A0A494XFH2"/>
<keyword evidence="2" id="KW-1185">Reference proteome</keyword>
<evidence type="ECO:0000313" key="2">
    <source>
        <dbReference type="Proteomes" id="UP000280434"/>
    </source>
</evidence>
<reference evidence="1 2" key="1">
    <citation type="submission" date="2018-10" db="EMBL/GenBank/DDBJ databases">
        <title>Paraburkholderia sp. 7MK8-2, isolated from soil.</title>
        <authorList>
            <person name="Gao Z.-H."/>
            <person name="Qiu L.-H."/>
        </authorList>
    </citation>
    <scope>NUCLEOTIDE SEQUENCE [LARGE SCALE GENOMIC DNA]</scope>
    <source>
        <strain evidence="1 2">7MK8-2</strain>
    </source>
</reference>
<sequence length="101" mass="11057">MTDFLVRIELIHNPATPTEDDYKHLHQRMEAAGFNRTIVGSSNQKLALPPAEYFGSGVIDILNVRAIVVKAVSNGLRGGLSFRVFVAEVRTWASHNLAPAA</sequence>
<dbReference type="RefSeq" id="WP_121278672.1">
    <property type="nucleotide sequence ID" value="NZ_RBZV01000006.1"/>
</dbReference>
<dbReference type="EMBL" id="RBZV01000006">
    <property type="protein sequence ID" value="RKP46844.1"/>
    <property type="molecule type" value="Genomic_DNA"/>
</dbReference>
<dbReference type="Proteomes" id="UP000280434">
    <property type="component" value="Unassembled WGS sequence"/>
</dbReference>
<name>A0A494XFH2_9BURK</name>
<comment type="caution">
    <text evidence="1">The sequence shown here is derived from an EMBL/GenBank/DDBJ whole genome shotgun (WGS) entry which is preliminary data.</text>
</comment>
<accession>A0A494XFH2</accession>
<protein>
    <submittedName>
        <fullName evidence="1">Uncharacterized protein</fullName>
    </submittedName>
</protein>
<dbReference type="OrthoDB" id="9109789at2"/>
<proteinExistence type="predicted"/>
<evidence type="ECO:0000313" key="1">
    <source>
        <dbReference type="EMBL" id="RKP46844.1"/>
    </source>
</evidence>